<sequence>MGNKKKLSGVFPNHNLMTARDCMTFLGWTWEPLDDYGAKNIMCCGQLVRCGGWVGTEHMKCNLCGKGMQDVLGVLPAGRSTAGILDPDDYEWEEGKQWIPENFWL</sequence>
<reference evidence="1" key="1">
    <citation type="submission" date="2020-03" db="EMBL/GenBank/DDBJ databases">
        <title>The deep terrestrial virosphere.</title>
        <authorList>
            <person name="Holmfeldt K."/>
            <person name="Nilsson E."/>
            <person name="Simone D."/>
            <person name="Lopez-Fernandez M."/>
            <person name="Wu X."/>
            <person name="de Brujin I."/>
            <person name="Lundin D."/>
            <person name="Andersson A."/>
            <person name="Bertilsson S."/>
            <person name="Dopson M."/>
        </authorList>
    </citation>
    <scope>NUCLEOTIDE SEQUENCE</scope>
    <source>
        <strain evidence="1">MM415B03777</strain>
    </source>
</reference>
<accession>A0A6M3LIT6</accession>
<organism evidence="1">
    <name type="scientific">viral metagenome</name>
    <dbReference type="NCBI Taxonomy" id="1070528"/>
    <lineage>
        <taxon>unclassified sequences</taxon>
        <taxon>metagenomes</taxon>
        <taxon>organismal metagenomes</taxon>
    </lineage>
</organism>
<gene>
    <name evidence="1" type="ORF">MM415B03777_0010</name>
</gene>
<evidence type="ECO:0000313" key="1">
    <source>
        <dbReference type="EMBL" id="QJA94720.1"/>
    </source>
</evidence>
<name>A0A6M3LIT6_9ZZZZ</name>
<protein>
    <submittedName>
        <fullName evidence="1">Uncharacterized protein</fullName>
    </submittedName>
</protein>
<proteinExistence type="predicted"/>
<dbReference type="EMBL" id="MT143255">
    <property type="protein sequence ID" value="QJA94720.1"/>
    <property type="molecule type" value="Genomic_DNA"/>
</dbReference>
<dbReference type="AlphaFoldDB" id="A0A6M3LIT6"/>